<proteinExistence type="predicted"/>
<evidence type="ECO:0000313" key="2">
    <source>
        <dbReference type="Proteomes" id="UP000178406"/>
    </source>
</evidence>
<comment type="caution">
    <text evidence="1">The sequence shown here is derived from an EMBL/GenBank/DDBJ whole genome shotgun (WGS) entry which is preliminary data.</text>
</comment>
<dbReference type="InterPro" id="IPR022118">
    <property type="entry name" value="Peptidase_C70_AvrRpt2"/>
</dbReference>
<dbReference type="Pfam" id="PF12385">
    <property type="entry name" value="Peptidase_C70"/>
    <property type="match status" value="1"/>
</dbReference>
<dbReference type="STRING" id="1798338.A3J56_02335"/>
<protein>
    <recommendedName>
        <fullName evidence="3">Peptidase C39-like domain-containing protein</fullName>
    </recommendedName>
</protein>
<dbReference type="AlphaFoldDB" id="A0A1F5WG85"/>
<sequence>MENKKKQHILLAVPYYSQRLDVKDPFWRSRSCGIAALAMAMEFEQRNHYVFWRVSRPKRPSDPNDRIVRAGAWFARSARAQVETLSESRRGERGKPKDREGFVAGTLQQLIHEGNSIGARDPKYGWIHDGLVGLAKRHGFGKSFRKEWDLRKIKNPSPRQTEQSATNALRHIVVLLQNNLPVLASVKTKEGGHLVLLVGFQNAARRGKTSEGFYYHDPDARSRRGGAFRFISKTQFLKRWKGRIIVVKK</sequence>
<name>A0A1F5WG85_9BACT</name>
<evidence type="ECO:0008006" key="3">
    <source>
        <dbReference type="Google" id="ProtNLM"/>
    </source>
</evidence>
<dbReference type="Proteomes" id="UP000178406">
    <property type="component" value="Unassembled WGS sequence"/>
</dbReference>
<evidence type="ECO:0000313" key="1">
    <source>
        <dbReference type="EMBL" id="OGF74311.1"/>
    </source>
</evidence>
<gene>
    <name evidence="1" type="ORF">A3J56_02335</name>
</gene>
<accession>A0A1F5WG85</accession>
<reference evidence="1 2" key="1">
    <citation type="journal article" date="2016" name="Nat. Commun.">
        <title>Thousands of microbial genomes shed light on interconnected biogeochemical processes in an aquifer system.</title>
        <authorList>
            <person name="Anantharaman K."/>
            <person name="Brown C.T."/>
            <person name="Hug L.A."/>
            <person name="Sharon I."/>
            <person name="Castelle C.J."/>
            <person name="Probst A.J."/>
            <person name="Thomas B.C."/>
            <person name="Singh A."/>
            <person name="Wilkins M.J."/>
            <person name="Karaoz U."/>
            <person name="Brodie E.L."/>
            <person name="Williams K.H."/>
            <person name="Hubbard S.S."/>
            <person name="Banfield J.F."/>
        </authorList>
    </citation>
    <scope>NUCLEOTIDE SEQUENCE [LARGE SCALE GENOMIC DNA]</scope>
</reference>
<organism evidence="1 2">
    <name type="scientific">Candidatus Giovannonibacteria bacterium RIFCSPHIGHO2_02_FULL_46_20</name>
    <dbReference type="NCBI Taxonomy" id="1798338"/>
    <lineage>
        <taxon>Bacteria</taxon>
        <taxon>Candidatus Giovannoniibacteriota</taxon>
    </lineage>
</organism>
<dbReference type="Gene3D" id="3.90.70.10">
    <property type="entry name" value="Cysteine proteinases"/>
    <property type="match status" value="1"/>
</dbReference>
<dbReference type="EMBL" id="MFHQ01000025">
    <property type="protein sequence ID" value="OGF74311.1"/>
    <property type="molecule type" value="Genomic_DNA"/>
</dbReference>